<dbReference type="Proteomes" id="UP000265520">
    <property type="component" value="Unassembled WGS sequence"/>
</dbReference>
<sequence>MGRKEKSKATARDHEQLDEISDNLDGASTPSLVFSGDDDDDDEEANQDLSLKIVEKALRTREAKLAPNDAGLNGIGSQQSEFTVTQNDDVLGGMNGITDLEVMKEKKMENLMVESGNQSVCFRI</sequence>
<reference evidence="2 3" key="1">
    <citation type="journal article" date="2018" name="Front. Plant Sci.">
        <title>Red Clover (Trifolium pratense) and Zigzag Clover (T. medium) - A Picture of Genomic Similarities and Differences.</title>
        <authorList>
            <person name="Dluhosova J."/>
            <person name="Istvanek J."/>
            <person name="Nedelnik J."/>
            <person name="Repkova J."/>
        </authorList>
    </citation>
    <scope>NUCLEOTIDE SEQUENCE [LARGE SCALE GENOMIC DNA]</scope>
    <source>
        <strain evidence="3">cv. 10/8</strain>
        <tissue evidence="2">Leaf</tissue>
    </source>
</reference>
<protein>
    <submittedName>
        <fullName evidence="2">Zinc finger CCHC domain-containing protein 7-like</fullName>
    </submittedName>
</protein>
<name>A0A392NI93_9FABA</name>
<proteinExistence type="predicted"/>
<organism evidence="2 3">
    <name type="scientific">Trifolium medium</name>
    <dbReference type="NCBI Taxonomy" id="97028"/>
    <lineage>
        <taxon>Eukaryota</taxon>
        <taxon>Viridiplantae</taxon>
        <taxon>Streptophyta</taxon>
        <taxon>Embryophyta</taxon>
        <taxon>Tracheophyta</taxon>
        <taxon>Spermatophyta</taxon>
        <taxon>Magnoliopsida</taxon>
        <taxon>eudicotyledons</taxon>
        <taxon>Gunneridae</taxon>
        <taxon>Pentapetalae</taxon>
        <taxon>rosids</taxon>
        <taxon>fabids</taxon>
        <taxon>Fabales</taxon>
        <taxon>Fabaceae</taxon>
        <taxon>Papilionoideae</taxon>
        <taxon>50 kb inversion clade</taxon>
        <taxon>NPAAA clade</taxon>
        <taxon>Hologalegina</taxon>
        <taxon>IRL clade</taxon>
        <taxon>Trifolieae</taxon>
        <taxon>Trifolium</taxon>
    </lineage>
</organism>
<feature type="compositionally biased region" description="Acidic residues" evidence="1">
    <location>
        <begin position="36"/>
        <end position="46"/>
    </location>
</feature>
<feature type="region of interest" description="Disordered" evidence="1">
    <location>
        <begin position="1"/>
        <end position="46"/>
    </location>
</feature>
<dbReference type="EMBL" id="LXQA010038595">
    <property type="protein sequence ID" value="MCH98818.1"/>
    <property type="molecule type" value="Genomic_DNA"/>
</dbReference>
<evidence type="ECO:0000313" key="2">
    <source>
        <dbReference type="EMBL" id="MCH98818.1"/>
    </source>
</evidence>
<evidence type="ECO:0000313" key="3">
    <source>
        <dbReference type="Proteomes" id="UP000265520"/>
    </source>
</evidence>
<feature type="compositionally biased region" description="Basic and acidic residues" evidence="1">
    <location>
        <begin position="7"/>
        <end position="17"/>
    </location>
</feature>
<keyword evidence="3" id="KW-1185">Reference proteome</keyword>
<dbReference type="AlphaFoldDB" id="A0A392NI93"/>
<evidence type="ECO:0000256" key="1">
    <source>
        <dbReference type="SAM" id="MobiDB-lite"/>
    </source>
</evidence>
<comment type="caution">
    <text evidence="2">The sequence shown here is derived from an EMBL/GenBank/DDBJ whole genome shotgun (WGS) entry which is preliminary data.</text>
</comment>
<accession>A0A392NI93</accession>